<dbReference type="Gene3D" id="3.40.50.720">
    <property type="entry name" value="NAD(P)-binding Rossmann-like Domain"/>
    <property type="match status" value="2"/>
</dbReference>
<dbReference type="PANTHER" id="PTHR45024:SF2">
    <property type="entry name" value="SCP2 DOMAIN-CONTAINING PROTEIN"/>
    <property type="match status" value="1"/>
</dbReference>
<dbReference type="PRINTS" id="PR00080">
    <property type="entry name" value="SDRFAMILY"/>
</dbReference>
<dbReference type="InterPro" id="IPR020904">
    <property type="entry name" value="Sc_DH/Rdtase_CS"/>
</dbReference>
<dbReference type="OrthoDB" id="3592703at2759"/>
<dbReference type="Gene3D" id="1.10.287.4290">
    <property type="match status" value="1"/>
</dbReference>
<dbReference type="CDD" id="cd05353">
    <property type="entry name" value="hydroxyacyl-CoA-like_DH_SDR_c-like"/>
    <property type="match status" value="1"/>
</dbReference>
<comment type="similarity">
    <text evidence="1">Belongs to the short-chain dehydrogenases/reductases (SDR) family.</text>
</comment>
<dbReference type="InterPro" id="IPR051687">
    <property type="entry name" value="Peroxisomal_Beta-Oxidation"/>
</dbReference>
<proteinExistence type="inferred from homology"/>
<evidence type="ECO:0000256" key="1">
    <source>
        <dbReference type="ARBA" id="ARBA00006484"/>
    </source>
</evidence>
<name>A0A7D8V1Y6_VANHU</name>
<dbReference type="AlphaFoldDB" id="A0A7D8V1Y6"/>
<evidence type="ECO:0000313" key="6">
    <source>
        <dbReference type="EMBL" id="TXT10545.1"/>
    </source>
</evidence>
<dbReference type="PANTHER" id="PTHR45024">
    <property type="entry name" value="DEHYDROGENASES, SHORT CHAIN"/>
    <property type="match status" value="1"/>
</dbReference>
<dbReference type="Proteomes" id="UP000473826">
    <property type="component" value="Unassembled WGS sequence"/>
</dbReference>
<feature type="region of interest" description="Disordered" evidence="4">
    <location>
        <begin position="575"/>
        <end position="600"/>
    </location>
</feature>
<dbReference type="InterPro" id="IPR036291">
    <property type="entry name" value="NAD(P)-bd_dom_sf"/>
</dbReference>
<accession>A0A7D8V1Y6</accession>
<keyword evidence="3" id="KW-0560">Oxidoreductase</keyword>
<dbReference type="SMART" id="SM00822">
    <property type="entry name" value="PKS_KR"/>
    <property type="match status" value="1"/>
</dbReference>
<dbReference type="EMBL" id="QKWK01000005">
    <property type="protein sequence ID" value="TXT10545.1"/>
    <property type="molecule type" value="Genomic_DNA"/>
</dbReference>
<dbReference type="PROSITE" id="PS00061">
    <property type="entry name" value="ADH_SHORT"/>
    <property type="match status" value="2"/>
</dbReference>
<gene>
    <name evidence="6" type="ORF">VHUM_02050</name>
</gene>
<dbReference type="FunFam" id="3.40.50.720:FF:000084">
    <property type="entry name" value="Short-chain dehydrogenase reductase"/>
    <property type="match status" value="2"/>
</dbReference>
<comment type="caution">
    <text evidence="6">The sequence shown here is derived from an EMBL/GenBank/DDBJ whole genome shotgun (WGS) entry which is preliminary data.</text>
</comment>
<dbReference type="GO" id="GO:0016491">
    <property type="term" value="F:oxidoreductase activity"/>
    <property type="evidence" value="ECO:0007669"/>
    <property type="project" value="UniProtKB-KW"/>
</dbReference>
<dbReference type="SUPFAM" id="SSF51735">
    <property type="entry name" value="NAD(P)-binding Rossmann-fold domains"/>
    <property type="match status" value="2"/>
</dbReference>
<sequence>MSQLDFKDLVVLITGAGGGIGRAYALFFAPRGAKVVINDVNAANANKVVEEVKALGGQAVAAVGSVTEGQKIVDQAVAAFGTVHVLLNNAGILRDKSFRKMTEKEFDDIVSIHLTGAFSMTKAVWPLMRKQKFGRIVNTSSPAGIYGNGGQTNYSAAKMALITFSRVLSFEGVKYDIKANTIAPLAASPMTETVMTKEVLEHLTPNFIPPLIGVLTAKNGPDVKGRTFELGAGYYAEIRWQESAGYTFKTDDSFTPSAVDLKWSQVKDFSKGSKYPDVTDGTEMMEILELQPKLPPNEQSPPPPDSFKGYTVIITGAGGGLGRAYALHFARFGANVVVNDVAEAPAQETVDLVNKAGGVGAVAVGFVPNDAAKIVQVAVDKFGGAHALINNAGILRDKAFVNMTEDSFTQMIDIHLKGSWSMAKAVWPIFHKQNYGRIVNTSSPNGVNGAHGQANYATAKAAIIGFTRALAIEGKKNNILVNALAPSAGTQMTATVWPKEMLEMFKPDTVAPIVAYLASQRCHDTGTIIKTQGGRASEYRWERAFGYAFPNDKVPTAEQLASKWKEVTYFDKRATHPANNQESKQQIVGNFTNTSDKAKL</sequence>
<keyword evidence="2" id="KW-0521">NADP</keyword>
<dbReference type="Pfam" id="PF00106">
    <property type="entry name" value="adh_short"/>
    <property type="match status" value="2"/>
</dbReference>
<dbReference type="InterPro" id="IPR057326">
    <property type="entry name" value="KR_dom"/>
</dbReference>
<keyword evidence="7" id="KW-1185">Reference proteome</keyword>
<evidence type="ECO:0000256" key="2">
    <source>
        <dbReference type="ARBA" id="ARBA00022857"/>
    </source>
</evidence>
<reference evidence="6 7" key="1">
    <citation type="journal article" date="2019" name="PLoS Genet.">
        <title>Convergent evolution of linked mating-type loci in basidiomycete fungi.</title>
        <authorList>
            <person name="Sun S."/>
            <person name="Coelho M.A."/>
            <person name="Heitman J."/>
            <person name="Nowrousian M."/>
        </authorList>
    </citation>
    <scope>NUCLEOTIDE SEQUENCE [LARGE SCALE GENOMIC DNA]</scope>
    <source>
        <strain evidence="6 7">CBS 4282</strain>
    </source>
</reference>
<dbReference type="PRINTS" id="PR00081">
    <property type="entry name" value="GDHRDH"/>
</dbReference>
<evidence type="ECO:0000256" key="4">
    <source>
        <dbReference type="SAM" id="MobiDB-lite"/>
    </source>
</evidence>
<evidence type="ECO:0000259" key="5">
    <source>
        <dbReference type="SMART" id="SM00822"/>
    </source>
</evidence>
<feature type="compositionally biased region" description="Polar residues" evidence="4">
    <location>
        <begin position="577"/>
        <end position="600"/>
    </location>
</feature>
<organism evidence="6 7">
    <name type="scientific">Vanrija humicola</name>
    <name type="common">Yeast</name>
    <name type="synonym">Cryptococcus humicola</name>
    <dbReference type="NCBI Taxonomy" id="5417"/>
    <lineage>
        <taxon>Eukaryota</taxon>
        <taxon>Fungi</taxon>
        <taxon>Dikarya</taxon>
        <taxon>Basidiomycota</taxon>
        <taxon>Agaricomycotina</taxon>
        <taxon>Tremellomycetes</taxon>
        <taxon>Trichosporonales</taxon>
        <taxon>Trichosporonaceae</taxon>
        <taxon>Vanrija</taxon>
    </lineage>
</organism>
<protein>
    <recommendedName>
        <fullName evidence="5">Ketoreductase domain-containing protein</fullName>
    </recommendedName>
</protein>
<evidence type="ECO:0000256" key="3">
    <source>
        <dbReference type="ARBA" id="ARBA00023002"/>
    </source>
</evidence>
<evidence type="ECO:0000313" key="7">
    <source>
        <dbReference type="Proteomes" id="UP000473826"/>
    </source>
</evidence>
<dbReference type="InterPro" id="IPR002347">
    <property type="entry name" value="SDR_fam"/>
</dbReference>
<feature type="domain" description="Ketoreductase" evidence="5">
    <location>
        <begin position="9"/>
        <end position="193"/>
    </location>
</feature>